<dbReference type="AlphaFoldDB" id="A0A6G1LI40"/>
<dbReference type="OrthoDB" id="1028014at2759"/>
<dbReference type="EMBL" id="ML995814">
    <property type="protein sequence ID" value="KAF2772545.1"/>
    <property type="molecule type" value="Genomic_DNA"/>
</dbReference>
<evidence type="ECO:0008006" key="4">
    <source>
        <dbReference type="Google" id="ProtNLM"/>
    </source>
</evidence>
<reference evidence="2" key="1">
    <citation type="journal article" date="2020" name="Stud. Mycol.">
        <title>101 Dothideomycetes genomes: a test case for predicting lifestyles and emergence of pathogens.</title>
        <authorList>
            <person name="Haridas S."/>
            <person name="Albert R."/>
            <person name="Binder M."/>
            <person name="Bloem J."/>
            <person name="Labutti K."/>
            <person name="Salamov A."/>
            <person name="Andreopoulos B."/>
            <person name="Baker S."/>
            <person name="Barry K."/>
            <person name="Bills G."/>
            <person name="Bluhm B."/>
            <person name="Cannon C."/>
            <person name="Castanera R."/>
            <person name="Culley D."/>
            <person name="Daum C."/>
            <person name="Ezra D."/>
            <person name="Gonzalez J."/>
            <person name="Henrissat B."/>
            <person name="Kuo A."/>
            <person name="Liang C."/>
            <person name="Lipzen A."/>
            <person name="Lutzoni F."/>
            <person name="Magnuson J."/>
            <person name="Mondo S."/>
            <person name="Nolan M."/>
            <person name="Ohm R."/>
            <person name="Pangilinan J."/>
            <person name="Park H.-J."/>
            <person name="Ramirez L."/>
            <person name="Alfaro M."/>
            <person name="Sun H."/>
            <person name="Tritt A."/>
            <person name="Yoshinaga Y."/>
            <person name="Zwiers L.-H."/>
            <person name="Turgeon B."/>
            <person name="Goodwin S."/>
            <person name="Spatafora J."/>
            <person name="Crous P."/>
            <person name="Grigoriev I."/>
        </authorList>
    </citation>
    <scope>NUCLEOTIDE SEQUENCE</scope>
    <source>
        <strain evidence="2">CBS 116005</strain>
    </source>
</reference>
<feature type="compositionally biased region" description="Basic and acidic residues" evidence="1">
    <location>
        <begin position="118"/>
        <end position="132"/>
    </location>
</feature>
<proteinExistence type="predicted"/>
<sequence>MAGTRSSARLASSPSSQKSAATPKGTKRKADESSPASSKSKRGRPSKASKEQKTIEETLTEGNGDSTDGVVPNEQPEAGANEHPTGTTDNAINDETNGEAEAGDNTAEKNGNAFDNVKASEDEPGKTTKVFDTEEDPEQEADQATNGKASEFAIEEDKRREESQPSNVMEKGIVYFFTRGRVGVTEPESPQDLQRSFFVLRPLPAGAKITDGTIQDDGKNRLIALPKKVWPKSGRDRFMCFVEKAGVTVDTLKEEFMQGSDYSTKTTGTRHTPGVEIVGEGVYAITWTGSGRTTNHLSYKLTIPQEIGDLQKDVGLDKQGSFVISTKNPKQSGQNNPGLSVGAEYPKDVQEEFGTLGWLPTTPAHLDYANGQILLIGESSGLDALEPTQKDEKDSSKETPVEELEKLEHEDDLRVEHLQRDSTVYLDLDVSGKDYPVKSTWG</sequence>
<name>A0A6G1LI40_9PEZI</name>
<dbReference type="PANTHER" id="PTHR34776">
    <property type="entry name" value="F17F16.3 PROTEIN"/>
    <property type="match status" value="1"/>
</dbReference>
<feature type="compositionally biased region" description="Basic and acidic residues" evidence="1">
    <location>
        <begin position="388"/>
        <end position="415"/>
    </location>
</feature>
<feature type="compositionally biased region" description="Polar residues" evidence="1">
    <location>
        <begin position="84"/>
        <end position="95"/>
    </location>
</feature>
<keyword evidence="3" id="KW-1185">Reference proteome</keyword>
<dbReference type="Proteomes" id="UP000799436">
    <property type="component" value="Unassembled WGS sequence"/>
</dbReference>
<evidence type="ECO:0000313" key="3">
    <source>
        <dbReference type="Proteomes" id="UP000799436"/>
    </source>
</evidence>
<evidence type="ECO:0000313" key="2">
    <source>
        <dbReference type="EMBL" id="KAF2772545.1"/>
    </source>
</evidence>
<feature type="region of interest" description="Disordered" evidence="1">
    <location>
        <begin position="385"/>
        <end position="415"/>
    </location>
</feature>
<feature type="region of interest" description="Disordered" evidence="1">
    <location>
        <begin position="1"/>
        <end position="166"/>
    </location>
</feature>
<feature type="compositionally biased region" description="Low complexity" evidence="1">
    <location>
        <begin position="1"/>
        <end position="21"/>
    </location>
</feature>
<protein>
    <recommendedName>
        <fullName evidence="4">BTB domain transcription factor</fullName>
    </recommendedName>
</protein>
<evidence type="ECO:0000256" key="1">
    <source>
        <dbReference type="SAM" id="MobiDB-lite"/>
    </source>
</evidence>
<organism evidence="2 3">
    <name type="scientific">Teratosphaeria nubilosa</name>
    <dbReference type="NCBI Taxonomy" id="161662"/>
    <lineage>
        <taxon>Eukaryota</taxon>
        <taxon>Fungi</taxon>
        <taxon>Dikarya</taxon>
        <taxon>Ascomycota</taxon>
        <taxon>Pezizomycotina</taxon>
        <taxon>Dothideomycetes</taxon>
        <taxon>Dothideomycetidae</taxon>
        <taxon>Mycosphaerellales</taxon>
        <taxon>Teratosphaeriaceae</taxon>
        <taxon>Teratosphaeria</taxon>
    </lineage>
</organism>
<gene>
    <name evidence="2" type="ORF">EJ03DRAFT_306890</name>
</gene>
<dbReference type="PANTHER" id="PTHR34776:SF1">
    <property type="entry name" value="F17F16.3 PROTEIN"/>
    <property type="match status" value="1"/>
</dbReference>
<accession>A0A6G1LI40</accession>